<evidence type="ECO:0000256" key="1">
    <source>
        <dbReference type="ARBA" id="ARBA00022670"/>
    </source>
</evidence>
<evidence type="ECO:0000259" key="6">
    <source>
        <dbReference type="PROSITE" id="PS50249"/>
    </source>
</evidence>
<dbReference type="InterPro" id="IPR037518">
    <property type="entry name" value="MPN"/>
</dbReference>
<keyword evidence="4" id="KW-0862">Zinc</keyword>
<keyword evidence="1" id="KW-0645">Protease</keyword>
<evidence type="ECO:0000256" key="5">
    <source>
        <dbReference type="ARBA" id="ARBA00023049"/>
    </source>
</evidence>
<dbReference type="Gene3D" id="3.40.140.10">
    <property type="entry name" value="Cytidine Deaminase, domain 2"/>
    <property type="match status" value="1"/>
</dbReference>
<evidence type="ECO:0000313" key="8">
    <source>
        <dbReference type="Proteomes" id="UP001500238"/>
    </source>
</evidence>
<dbReference type="InterPro" id="IPR001405">
    <property type="entry name" value="UPF0758"/>
</dbReference>
<name>A0ABP3SZV8_9SPHN</name>
<evidence type="ECO:0000313" key="7">
    <source>
        <dbReference type="EMBL" id="GAA0662061.1"/>
    </source>
</evidence>
<keyword evidence="2" id="KW-0479">Metal-binding</keyword>
<evidence type="ECO:0000256" key="3">
    <source>
        <dbReference type="ARBA" id="ARBA00022801"/>
    </source>
</evidence>
<proteinExistence type="predicted"/>
<dbReference type="InterPro" id="IPR025657">
    <property type="entry name" value="RadC_JAB"/>
</dbReference>
<evidence type="ECO:0000256" key="4">
    <source>
        <dbReference type="ARBA" id="ARBA00022833"/>
    </source>
</evidence>
<organism evidence="7 8">
    <name type="scientific">Sphingomonas insulae</name>
    <dbReference type="NCBI Taxonomy" id="424800"/>
    <lineage>
        <taxon>Bacteria</taxon>
        <taxon>Pseudomonadati</taxon>
        <taxon>Pseudomonadota</taxon>
        <taxon>Alphaproteobacteria</taxon>
        <taxon>Sphingomonadales</taxon>
        <taxon>Sphingomonadaceae</taxon>
        <taxon>Sphingomonas</taxon>
    </lineage>
</organism>
<feature type="domain" description="MPN" evidence="6">
    <location>
        <begin position="7"/>
        <end position="129"/>
    </location>
</feature>
<dbReference type="PROSITE" id="PS50249">
    <property type="entry name" value="MPN"/>
    <property type="match status" value="1"/>
</dbReference>
<dbReference type="PANTHER" id="PTHR30471:SF3">
    <property type="entry name" value="UPF0758 PROTEIN YEES-RELATED"/>
    <property type="match status" value="1"/>
</dbReference>
<gene>
    <name evidence="7" type="ORF">GCM10009102_08670</name>
</gene>
<dbReference type="Proteomes" id="UP001500238">
    <property type="component" value="Unassembled WGS sequence"/>
</dbReference>
<sequence>MSDPAPSLFVTDAGQAAALLAGLRGSPVERAAVLYLDPEWRLLGRADFTGTLDRVTPPFRTIFAAALRLDAAALVFAHSHPHGNSEASAPDIAFTRALIRMAAALDIVVADHLIVAGDAVTSLRDAGLM</sequence>
<accession>A0ABP3SZV8</accession>
<evidence type="ECO:0000256" key="2">
    <source>
        <dbReference type="ARBA" id="ARBA00022723"/>
    </source>
</evidence>
<reference evidence="8" key="1">
    <citation type="journal article" date="2019" name="Int. J. Syst. Evol. Microbiol.">
        <title>The Global Catalogue of Microorganisms (GCM) 10K type strain sequencing project: providing services to taxonomists for standard genome sequencing and annotation.</title>
        <authorList>
            <consortium name="The Broad Institute Genomics Platform"/>
            <consortium name="The Broad Institute Genome Sequencing Center for Infectious Disease"/>
            <person name="Wu L."/>
            <person name="Ma J."/>
        </authorList>
    </citation>
    <scope>NUCLEOTIDE SEQUENCE [LARGE SCALE GENOMIC DNA]</scope>
    <source>
        <strain evidence="8">JCM 14603</strain>
    </source>
</reference>
<dbReference type="EMBL" id="BAAAES010000006">
    <property type="protein sequence ID" value="GAA0662061.1"/>
    <property type="molecule type" value="Genomic_DNA"/>
</dbReference>
<dbReference type="RefSeq" id="WP_163957751.1">
    <property type="nucleotide sequence ID" value="NZ_BAAAES010000006.1"/>
</dbReference>
<dbReference type="PANTHER" id="PTHR30471">
    <property type="entry name" value="DNA REPAIR PROTEIN RADC"/>
    <property type="match status" value="1"/>
</dbReference>
<keyword evidence="3" id="KW-0378">Hydrolase</keyword>
<keyword evidence="8" id="KW-1185">Reference proteome</keyword>
<keyword evidence="5" id="KW-0482">Metalloprotease</keyword>
<protein>
    <recommendedName>
        <fullName evidence="6">MPN domain-containing protein</fullName>
    </recommendedName>
</protein>
<comment type="caution">
    <text evidence="7">The sequence shown here is derived from an EMBL/GenBank/DDBJ whole genome shotgun (WGS) entry which is preliminary data.</text>
</comment>
<dbReference type="Pfam" id="PF04002">
    <property type="entry name" value="RadC"/>
    <property type="match status" value="1"/>
</dbReference>